<reference evidence="2" key="3">
    <citation type="submission" date="2025-09" db="UniProtKB">
        <authorList>
            <consortium name="Ensembl"/>
        </authorList>
    </citation>
    <scope>IDENTIFICATION</scope>
</reference>
<proteinExistence type="predicted"/>
<keyword evidence="3" id="KW-1185">Reference proteome</keyword>
<accession>A0A4W5K7Y9</accession>
<evidence type="ECO:0000256" key="1">
    <source>
        <dbReference type="SAM" id="MobiDB-lite"/>
    </source>
</evidence>
<dbReference type="Ensembl" id="ENSHHUT00000008315.1">
    <property type="protein sequence ID" value="ENSHHUP00000008069.1"/>
    <property type="gene ID" value="ENSHHUG00000004958.1"/>
</dbReference>
<reference evidence="2" key="2">
    <citation type="submission" date="2025-08" db="UniProtKB">
        <authorList>
            <consortium name="Ensembl"/>
        </authorList>
    </citation>
    <scope>IDENTIFICATION</scope>
</reference>
<evidence type="ECO:0000313" key="2">
    <source>
        <dbReference type="Ensembl" id="ENSHHUP00000008069.1"/>
    </source>
</evidence>
<dbReference type="AlphaFoldDB" id="A0A4W5K7Y9"/>
<feature type="region of interest" description="Disordered" evidence="1">
    <location>
        <begin position="63"/>
        <end position="154"/>
    </location>
</feature>
<dbReference type="GeneTree" id="ENSGT01150000287363"/>
<sequence>CNSQNYISERLPSAIHLLTCTSLFICHRGACETSLRHCHPILLNTVNNLPSSCQSAEAACPGVKQESSEGEEDPRHIQTGAPPVAMEDPTTVPAVPRTRRSITEEEGPEVLLVKEGCEEGLGNPEGTMVMEDNQTTPPPESTEEPAAQDHTQSH</sequence>
<evidence type="ECO:0000313" key="3">
    <source>
        <dbReference type="Proteomes" id="UP000314982"/>
    </source>
</evidence>
<dbReference type="Proteomes" id="UP000314982">
    <property type="component" value="Unassembled WGS sequence"/>
</dbReference>
<protein>
    <submittedName>
        <fullName evidence="2">Uncharacterized protein</fullName>
    </submittedName>
</protein>
<name>A0A4W5K7Y9_9TELE</name>
<organism evidence="2 3">
    <name type="scientific">Hucho hucho</name>
    <name type="common">huchen</name>
    <dbReference type="NCBI Taxonomy" id="62062"/>
    <lineage>
        <taxon>Eukaryota</taxon>
        <taxon>Metazoa</taxon>
        <taxon>Chordata</taxon>
        <taxon>Craniata</taxon>
        <taxon>Vertebrata</taxon>
        <taxon>Euteleostomi</taxon>
        <taxon>Actinopterygii</taxon>
        <taxon>Neopterygii</taxon>
        <taxon>Teleostei</taxon>
        <taxon>Protacanthopterygii</taxon>
        <taxon>Salmoniformes</taxon>
        <taxon>Salmonidae</taxon>
        <taxon>Salmoninae</taxon>
        <taxon>Hucho</taxon>
    </lineage>
</organism>
<reference evidence="3" key="1">
    <citation type="submission" date="2018-06" db="EMBL/GenBank/DDBJ databases">
        <title>Genome assembly of Danube salmon.</title>
        <authorList>
            <person name="Macqueen D.J."/>
            <person name="Gundappa M.K."/>
        </authorList>
    </citation>
    <scope>NUCLEOTIDE SEQUENCE [LARGE SCALE GENOMIC DNA]</scope>
</reference>